<gene>
    <name evidence="1" type="ORF">CPELLU_LOCUS17108</name>
</gene>
<dbReference type="EMBL" id="CAJVQA010027681">
    <property type="protein sequence ID" value="CAG8792537.1"/>
    <property type="molecule type" value="Genomic_DNA"/>
</dbReference>
<evidence type="ECO:0000313" key="2">
    <source>
        <dbReference type="Proteomes" id="UP000789759"/>
    </source>
</evidence>
<accession>A0A9N9JQJ0</accession>
<organism evidence="1 2">
    <name type="scientific">Cetraspora pellucida</name>
    <dbReference type="NCBI Taxonomy" id="1433469"/>
    <lineage>
        <taxon>Eukaryota</taxon>
        <taxon>Fungi</taxon>
        <taxon>Fungi incertae sedis</taxon>
        <taxon>Mucoromycota</taxon>
        <taxon>Glomeromycotina</taxon>
        <taxon>Glomeromycetes</taxon>
        <taxon>Diversisporales</taxon>
        <taxon>Gigasporaceae</taxon>
        <taxon>Cetraspora</taxon>
    </lineage>
</organism>
<keyword evidence="2" id="KW-1185">Reference proteome</keyword>
<proteinExistence type="predicted"/>
<feature type="non-terminal residue" evidence="1">
    <location>
        <position position="1"/>
    </location>
</feature>
<feature type="non-terminal residue" evidence="1">
    <location>
        <position position="148"/>
    </location>
</feature>
<reference evidence="1" key="1">
    <citation type="submission" date="2021-06" db="EMBL/GenBank/DDBJ databases">
        <authorList>
            <person name="Kallberg Y."/>
            <person name="Tangrot J."/>
            <person name="Rosling A."/>
        </authorList>
    </citation>
    <scope>NUCLEOTIDE SEQUENCE</scope>
    <source>
        <strain evidence="1">FL966</strain>
    </source>
</reference>
<protein>
    <submittedName>
        <fullName evidence="1">16133_t:CDS:1</fullName>
    </submittedName>
</protein>
<evidence type="ECO:0000313" key="1">
    <source>
        <dbReference type="EMBL" id="CAG8792537.1"/>
    </source>
</evidence>
<dbReference type="Proteomes" id="UP000789759">
    <property type="component" value="Unassembled WGS sequence"/>
</dbReference>
<sequence length="148" mass="17277">RKRFELYKIISNTNGVGFFIAYLLLNTTNASNNEQTELYTKALVGFFHSLFNKRLWPQYFFTNKNFTEINAAKEAINEKLKSHNKIKHTQYQPDNVIAEFDFIDPSFKSDLSHFESDYYINSGLTQIDEDDCLLDSDMHQICKQKVAA</sequence>
<name>A0A9N9JQJ0_9GLOM</name>
<comment type="caution">
    <text evidence="1">The sequence shown here is derived from an EMBL/GenBank/DDBJ whole genome shotgun (WGS) entry which is preliminary data.</text>
</comment>
<dbReference type="AlphaFoldDB" id="A0A9N9JQJ0"/>
<dbReference type="OrthoDB" id="2449435at2759"/>